<protein>
    <recommendedName>
        <fullName evidence="3">Small CPxCG-related zinc finger protein</fullName>
    </recommendedName>
</protein>
<gene>
    <name evidence="1" type="ordered locus">Htur_4552</name>
</gene>
<keyword evidence="1" id="KW-0614">Plasmid</keyword>
<organism evidence="1 2">
    <name type="scientific">Haloterrigena turkmenica (strain ATCC 51198 / DSM 5511 / JCM 9101 / NCIMB 13204 / VKM B-1734 / 4k)</name>
    <name type="common">Halococcus turkmenicus</name>
    <dbReference type="NCBI Taxonomy" id="543526"/>
    <lineage>
        <taxon>Archaea</taxon>
        <taxon>Methanobacteriati</taxon>
        <taxon>Methanobacteriota</taxon>
        <taxon>Stenosarchaea group</taxon>
        <taxon>Halobacteria</taxon>
        <taxon>Halobacteriales</taxon>
        <taxon>Natrialbaceae</taxon>
        <taxon>Haloterrigena</taxon>
    </lineage>
</organism>
<dbReference type="AlphaFoldDB" id="D2S1V5"/>
<evidence type="ECO:0000313" key="2">
    <source>
        <dbReference type="Proteomes" id="UP000001903"/>
    </source>
</evidence>
<sequence length="47" mass="5078">MPECEECGGFVTQDFIRVFGSGGEVHGCPHCMTNRELGDGEATSRTE</sequence>
<dbReference type="Proteomes" id="UP000001903">
    <property type="component" value="Plasmid pHTUR02"/>
</dbReference>
<evidence type="ECO:0000313" key="1">
    <source>
        <dbReference type="EMBL" id="ADB63352.1"/>
    </source>
</evidence>
<geneLocation type="plasmid" evidence="1 2">
    <name>pHTUR02</name>
</geneLocation>
<evidence type="ECO:0008006" key="3">
    <source>
        <dbReference type="Google" id="ProtNLM"/>
    </source>
</evidence>
<dbReference type="KEGG" id="htu:Htur_4552"/>
<reference evidence="1 2" key="1">
    <citation type="journal article" date="2010" name="Stand. Genomic Sci.">
        <title>Complete genome sequence of Haloterrigena turkmenica type strain (4k).</title>
        <authorList>
            <person name="Saunders E."/>
            <person name="Tindall B.J."/>
            <person name="Fahnrich R."/>
            <person name="Lapidus A."/>
            <person name="Copeland A."/>
            <person name="Del Rio T.G."/>
            <person name="Lucas S."/>
            <person name="Chen F."/>
            <person name="Tice H."/>
            <person name="Cheng J.F."/>
            <person name="Han C."/>
            <person name="Detter J.C."/>
            <person name="Bruce D."/>
            <person name="Goodwin L."/>
            <person name="Chain P."/>
            <person name="Pitluck S."/>
            <person name="Pati A."/>
            <person name="Ivanova N."/>
            <person name="Mavromatis K."/>
            <person name="Chen A."/>
            <person name="Palaniappan K."/>
            <person name="Land M."/>
            <person name="Hauser L."/>
            <person name="Chang Y.J."/>
            <person name="Jeffries C.D."/>
            <person name="Brettin T."/>
            <person name="Rohde M."/>
            <person name="Goker M."/>
            <person name="Bristow J."/>
            <person name="Eisen J.A."/>
            <person name="Markowitz V."/>
            <person name="Hugenholtz P."/>
            <person name="Klenk H.P."/>
            <person name="Kyrpides N.C."/>
        </authorList>
    </citation>
    <scope>NUCLEOTIDE SEQUENCE [LARGE SCALE GENOMIC DNA]</scope>
    <source>
        <strain evidence="2">ATCC 51198 / DSM 5511 / JCM 9101 / NCIMB 13204 / VKM B-1734 / 4k</strain>
    </source>
</reference>
<dbReference type="Pfam" id="PF24444">
    <property type="entry name" value="DUF7563"/>
    <property type="match status" value="1"/>
</dbReference>
<dbReference type="InterPro" id="IPR055985">
    <property type="entry name" value="DUF7563"/>
</dbReference>
<keyword evidence="2" id="KW-1185">Reference proteome</keyword>
<accession>D2S1V5</accession>
<dbReference type="EMBL" id="CP001862">
    <property type="protein sequence ID" value="ADB63352.1"/>
    <property type="molecule type" value="Genomic_DNA"/>
</dbReference>
<proteinExistence type="predicted"/>
<dbReference type="HOGENOM" id="CLU_210071_0_0_2"/>
<name>D2S1V5_HALTV</name>